<dbReference type="Pfam" id="PF01053">
    <property type="entry name" value="Cys_Met_Meta_PP"/>
    <property type="match status" value="1"/>
</dbReference>
<dbReference type="EMBL" id="LT906464">
    <property type="protein sequence ID" value="SNW04622.1"/>
    <property type="molecule type" value="Genomic_DNA"/>
</dbReference>
<evidence type="ECO:0000313" key="7">
    <source>
        <dbReference type="EMBL" id="SNW04622.1"/>
    </source>
</evidence>
<dbReference type="InterPro" id="IPR015422">
    <property type="entry name" value="PyrdxlP-dep_Trfase_small"/>
</dbReference>
<name>A0A240CAK6_9STAP</name>
<dbReference type="KEGG" id="smus:C7J88_06865"/>
<gene>
    <name evidence="7" type="primary">metB2</name>
    <name evidence="6" type="ORF">GCM10007183_04440</name>
    <name evidence="7" type="ORF">SAMEA4412661_02049</name>
</gene>
<comment type="similarity">
    <text evidence="2 5">Belongs to the trans-sulfuration enzymes family.</text>
</comment>
<dbReference type="Proteomes" id="UP000243706">
    <property type="component" value="Chromosome 1"/>
</dbReference>
<dbReference type="SUPFAM" id="SSF53383">
    <property type="entry name" value="PLP-dependent transferases"/>
    <property type="match status" value="1"/>
</dbReference>
<evidence type="ECO:0000256" key="1">
    <source>
        <dbReference type="ARBA" id="ARBA00001933"/>
    </source>
</evidence>
<organism evidence="7 8">
    <name type="scientific">Staphylococcus muscae</name>
    <dbReference type="NCBI Taxonomy" id="1294"/>
    <lineage>
        <taxon>Bacteria</taxon>
        <taxon>Bacillati</taxon>
        <taxon>Bacillota</taxon>
        <taxon>Bacilli</taxon>
        <taxon>Bacillales</taxon>
        <taxon>Staphylococcaceae</taxon>
        <taxon>Staphylococcus</taxon>
    </lineage>
</organism>
<evidence type="ECO:0000256" key="3">
    <source>
        <dbReference type="ARBA" id="ARBA00022898"/>
    </source>
</evidence>
<dbReference type="InterPro" id="IPR015421">
    <property type="entry name" value="PyrdxlP-dep_Trfase_major"/>
</dbReference>
<dbReference type="NCBIfam" id="NF005810">
    <property type="entry name" value="PRK07671.1"/>
    <property type="match status" value="1"/>
</dbReference>
<evidence type="ECO:0000256" key="2">
    <source>
        <dbReference type="ARBA" id="ARBA00009077"/>
    </source>
</evidence>
<dbReference type="EC" id="2.5.1.48" evidence="7"/>
<dbReference type="PANTHER" id="PTHR11808:SF15">
    <property type="entry name" value="CYSTATHIONINE GAMMA-LYASE"/>
    <property type="match status" value="1"/>
</dbReference>
<feature type="modified residue" description="N6-(pyridoxal phosphate)lysine" evidence="4">
    <location>
        <position position="196"/>
    </location>
</feature>
<dbReference type="OrthoDB" id="9780685at2"/>
<dbReference type="PIRSF" id="PIRSF001434">
    <property type="entry name" value="CGS"/>
    <property type="match status" value="1"/>
</dbReference>
<dbReference type="InterPro" id="IPR015424">
    <property type="entry name" value="PyrdxlP-dep_Trfase"/>
</dbReference>
<dbReference type="Gene3D" id="3.40.640.10">
    <property type="entry name" value="Type I PLP-dependent aspartate aminotransferase-like (Major domain)"/>
    <property type="match status" value="1"/>
</dbReference>
<reference evidence="7 8" key="2">
    <citation type="submission" date="2017-06" db="EMBL/GenBank/DDBJ databases">
        <authorList>
            <consortium name="Pathogen Informatics"/>
        </authorList>
    </citation>
    <scope>NUCLEOTIDE SEQUENCE [LARGE SCALE GENOMIC DNA]</scope>
    <source>
        <strain evidence="7 8">NCTC13833</strain>
    </source>
</reference>
<evidence type="ECO:0000313" key="8">
    <source>
        <dbReference type="Proteomes" id="UP000243706"/>
    </source>
</evidence>
<dbReference type="GO" id="GO:0030170">
    <property type="term" value="F:pyridoxal phosphate binding"/>
    <property type="evidence" value="ECO:0007669"/>
    <property type="project" value="InterPro"/>
</dbReference>
<evidence type="ECO:0000313" key="9">
    <source>
        <dbReference type="Proteomes" id="UP000652995"/>
    </source>
</evidence>
<reference evidence="6" key="4">
    <citation type="submission" date="2024-05" db="EMBL/GenBank/DDBJ databases">
        <authorList>
            <person name="Sun Q."/>
            <person name="Sedlacek I."/>
        </authorList>
    </citation>
    <scope>NUCLEOTIDE SEQUENCE</scope>
    <source>
        <strain evidence="6">CCM 4175</strain>
    </source>
</reference>
<dbReference type="RefSeq" id="WP_095118027.1">
    <property type="nucleotide sequence ID" value="NZ_BMCB01000002.1"/>
</dbReference>
<dbReference type="EMBL" id="BMCB01000002">
    <property type="protein sequence ID" value="GGA83353.1"/>
    <property type="molecule type" value="Genomic_DNA"/>
</dbReference>
<dbReference type="GO" id="GO:0019343">
    <property type="term" value="P:cysteine biosynthetic process via cystathionine"/>
    <property type="evidence" value="ECO:0007669"/>
    <property type="project" value="TreeGrafter"/>
</dbReference>
<dbReference type="PROSITE" id="PS00868">
    <property type="entry name" value="CYS_MET_METAB_PP"/>
    <property type="match status" value="1"/>
</dbReference>
<dbReference type="Proteomes" id="UP000652995">
    <property type="component" value="Unassembled WGS sequence"/>
</dbReference>
<comment type="cofactor">
    <cofactor evidence="1 5">
        <name>pyridoxal 5'-phosphate</name>
        <dbReference type="ChEBI" id="CHEBI:597326"/>
    </cofactor>
</comment>
<keyword evidence="9" id="KW-1185">Reference proteome</keyword>
<evidence type="ECO:0000256" key="5">
    <source>
        <dbReference type="RuleBase" id="RU362118"/>
    </source>
</evidence>
<dbReference type="GO" id="GO:0009086">
    <property type="term" value="P:methionine biosynthetic process"/>
    <property type="evidence" value="ECO:0007669"/>
    <property type="project" value="UniProtKB-ARBA"/>
</dbReference>
<dbReference type="InterPro" id="IPR054542">
    <property type="entry name" value="Cys_met_metab_PP"/>
</dbReference>
<keyword evidence="3 4" id="KW-0663">Pyridoxal phosphate</keyword>
<keyword evidence="7" id="KW-0808">Transferase</keyword>
<dbReference type="FunFam" id="3.90.1150.10:FF:000033">
    <property type="entry name" value="Cystathionine gamma-synthase"/>
    <property type="match status" value="1"/>
</dbReference>
<dbReference type="GO" id="GO:0003962">
    <property type="term" value="F:cystathionine gamma-synthase activity"/>
    <property type="evidence" value="ECO:0007669"/>
    <property type="project" value="UniProtKB-EC"/>
</dbReference>
<evidence type="ECO:0000313" key="6">
    <source>
        <dbReference type="EMBL" id="GGA83353.1"/>
    </source>
</evidence>
<dbReference type="FunFam" id="3.40.640.10:FF:000009">
    <property type="entry name" value="Cystathionine gamma-synthase homolog"/>
    <property type="match status" value="1"/>
</dbReference>
<dbReference type="GO" id="GO:0019346">
    <property type="term" value="P:transsulfuration"/>
    <property type="evidence" value="ECO:0007669"/>
    <property type="project" value="InterPro"/>
</dbReference>
<dbReference type="GO" id="GO:0005737">
    <property type="term" value="C:cytoplasm"/>
    <property type="evidence" value="ECO:0007669"/>
    <property type="project" value="TreeGrafter"/>
</dbReference>
<evidence type="ECO:0000256" key="4">
    <source>
        <dbReference type="PIRSR" id="PIRSR001434-2"/>
    </source>
</evidence>
<dbReference type="InterPro" id="IPR000277">
    <property type="entry name" value="Cys/Met-Metab_PyrdxlP-dep_enz"/>
</dbReference>
<dbReference type="AlphaFoldDB" id="A0A240CAK6"/>
<keyword evidence="7" id="KW-0456">Lyase</keyword>
<dbReference type="PANTHER" id="PTHR11808">
    <property type="entry name" value="TRANS-SULFURATION ENZYME FAMILY MEMBER"/>
    <property type="match status" value="1"/>
</dbReference>
<dbReference type="GO" id="GO:0004123">
    <property type="term" value="F:cystathionine gamma-lyase activity"/>
    <property type="evidence" value="ECO:0007669"/>
    <property type="project" value="TreeGrafter"/>
</dbReference>
<accession>A0A240CAK6</accession>
<dbReference type="EC" id="4.4.1.1" evidence="7"/>
<dbReference type="Gene3D" id="3.90.1150.10">
    <property type="entry name" value="Aspartate Aminotransferase, domain 1"/>
    <property type="match status" value="1"/>
</dbReference>
<reference evidence="9" key="3">
    <citation type="journal article" date="2019" name="Int. J. Syst. Evol. Microbiol.">
        <title>The Global Catalogue of Microorganisms (GCM) 10K type strain sequencing project: providing services to taxonomists for standard genome sequencing and annotation.</title>
        <authorList>
            <consortium name="The Broad Institute Genomics Platform"/>
            <consortium name="The Broad Institute Genome Sequencing Center for Infectious Disease"/>
            <person name="Wu L."/>
            <person name="Ma J."/>
        </authorList>
    </citation>
    <scope>NUCLEOTIDE SEQUENCE [LARGE SCALE GENOMIC DNA]</scope>
    <source>
        <strain evidence="9">CCM 4175</strain>
    </source>
</reference>
<sequence>MNKKTLLIHGGKTTDPYTGAVTTPIYQTSTYEQDGIGSLRQGYEYSRTANPTRTALESVIADLEHGKHGFAFGSGIAAISAVIMLLDQGDHVIVGSDVYGGTYRAMTKVFERYGISFDFVNTTDVQNIANKIQPQTKMVFIETPSNPLLRITDIRAVSELARKHDLLTVVDNTFMTPYFQTPLTLGADIVVHSATKYLGGHSDVVAGLVAVSDDALAERIGFIQNSTGGVLGPQDSYLLIRGIKTLGLRLDQIEKNALAVVSMLEEHPNVLNVYHPSQKDHLNYEIHQAQSEGTPGVVSFEVADVEQAKELVTDTRYFTLAESLGAVESLISVPSLMTHASIPADIRAKEGIADGLVRLSLGIEDTEDLVADLKQALDALTTK</sequence>
<proteinExistence type="inferred from homology"/>
<reference evidence="6" key="1">
    <citation type="journal article" date="2014" name="Int. J. Syst. Evol. Microbiol.">
        <title>Complete genome of a new Firmicutes species belonging to the dominant human colonic microbiota ('Ruminococcus bicirculans') reveals two chromosomes and a selective capacity to utilize plant glucans.</title>
        <authorList>
            <consortium name="NISC Comparative Sequencing Program"/>
            <person name="Wegmann U."/>
            <person name="Louis P."/>
            <person name="Goesmann A."/>
            <person name="Henrissat B."/>
            <person name="Duncan S.H."/>
            <person name="Flint H.J."/>
        </authorList>
    </citation>
    <scope>NUCLEOTIDE SEQUENCE</scope>
    <source>
        <strain evidence="6">CCM 4175</strain>
    </source>
</reference>
<dbReference type="CDD" id="cd00614">
    <property type="entry name" value="CGS_like"/>
    <property type="match status" value="1"/>
</dbReference>
<protein>
    <submittedName>
        <fullName evidence="7">Cystathionine gamma-synthase</fullName>
        <ecNumber evidence="7">2.5.1.48</ecNumber>
        <ecNumber evidence="7">4.4.1.1</ecNumber>
    </submittedName>
</protein>